<dbReference type="STRING" id="1058.SAMN05421783_11697"/>
<evidence type="ECO:0000313" key="8">
    <source>
        <dbReference type="EMBL" id="SDX19013.1"/>
    </source>
</evidence>
<dbReference type="PANTHER" id="PTHR30477">
    <property type="entry name" value="ABC-TRANSPORTER METAL-BINDING PROTEIN"/>
    <property type="match status" value="1"/>
</dbReference>
<keyword evidence="5 7" id="KW-0472">Membrane</keyword>
<protein>
    <submittedName>
        <fullName evidence="8">Zinc transport system permease protein</fullName>
    </submittedName>
</protein>
<comment type="similarity">
    <text evidence="2 6">Belongs to the ABC-3 integral membrane protein family.</text>
</comment>
<evidence type="ECO:0000256" key="7">
    <source>
        <dbReference type="SAM" id="Phobius"/>
    </source>
</evidence>
<evidence type="ECO:0000256" key="1">
    <source>
        <dbReference type="ARBA" id="ARBA00004141"/>
    </source>
</evidence>
<dbReference type="GO" id="GO:0043190">
    <property type="term" value="C:ATP-binding cassette (ABC) transporter complex"/>
    <property type="evidence" value="ECO:0007669"/>
    <property type="project" value="InterPro"/>
</dbReference>
<feature type="transmembrane region" description="Helical" evidence="7">
    <location>
        <begin position="252"/>
        <end position="271"/>
    </location>
</feature>
<accession>A0A1H2ZNM9</accession>
<evidence type="ECO:0000256" key="2">
    <source>
        <dbReference type="ARBA" id="ARBA00008034"/>
    </source>
</evidence>
<feature type="transmembrane region" description="Helical" evidence="7">
    <location>
        <begin position="136"/>
        <end position="154"/>
    </location>
</feature>
<organism evidence="8 9">
    <name type="scientific">Thiocapsa roseopersicina</name>
    <dbReference type="NCBI Taxonomy" id="1058"/>
    <lineage>
        <taxon>Bacteria</taxon>
        <taxon>Pseudomonadati</taxon>
        <taxon>Pseudomonadota</taxon>
        <taxon>Gammaproteobacteria</taxon>
        <taxon>Chromatiales</taxon>
        <taxon>Chromatiaceae</taxon>
        <taxon>Thiocapsa</taxon>
    </lineage>
</organism>
<comment type="subcellular location">
    <subcellularLocation>
        <location evidence="6">Cell membrane</location>
        <topology evidence="6">Multi-pass membrane protein</topology>
    </subcellularLocation>
    <subcellularLocation>
        <location evidence="1">Membrane</location>
        <topology evidence="1">Multi-pass membrane protein</topology>
    </subcellularLocation>
</comment>
<gene>
    <name evidence="8" type="ORF">SAMN05421783_11697</name>
</gene>
<feature type="transmembrane region" description="Helical" evidence="7">
    <location>
        <begin position="93"/>
        <end position="115"/>
    </location>
</feature>
<evidence type="ECO:0000256" key="3">
    <source>
        <dbReference type="ARBA" id="ARBA00022692"/>
    </source>
</evidence>
<dbReference type="CDD" id="cd06550">
    <property type="entry name" value="TM_ABC_iron-siderophores_like"/>
    <property type="match status" value="1"/>
</dbReference>
<dbReference type="Gene3D" id="1.10.3470.10">
    <property type="entry name" value="ABC transporter involved in vitamin B12 uptake, BtuC"/>
    <property type="match status" value="1"/>
</dbReference>
<proteinExistence type="inferred from homology"/>
<dbReference type="PANTHER" id="PTHR30477:SF18">
    <property type="entry name" value="METAL TRANSPORT SYSTEM MEMBRANE PROTEIN CT_417-RELATED"/>
    <property type="match status" value="1"/>
</dbReference>
<dbReference type="InterPro" id="IPR001626">
    <property type="entry name" value="ABC_TroCD"/>
</dbReference>
<evidence type="ECO:0000256" key="5">
    <source>
        <dbReference type="ARBA" id="ARBA00023136"/>
    </source>
</evidence>
<evidence type="ECO:0000256" key="4">
    <source>
        <dbReference type="ARBA" id="ARBA00022989"/>
    </source>
</evidence>
<evidence type="ECO:0000256" key="6">
    <source>
        <dbReference type="RuleBase" id="RU003943"/>
    </source>
</evidence>
<dbReference type="Pfam" id="PF00950">
    <property type="entry name" value="ABC-3"/>
    <property type="match status" value="1"/>
</dbReference>
<name>A0A1H2ZNM9_THIRO</name>
<dbReference type="GO" id="GO:0010043">
    <property type="term" value="P:response to zinc ion"/>
    <property type="evidence" value="ECO:0007669"/>
    <property type="project" value="TreeGrafter"/>
</dbReference>
<feature type="transmembrane region" description="Helical" evidence="7">
    <location>
        <begin position="12"/>
        <end position="34"/>
    </location>
</feature>
<dbReference type="EMBL" id="FNNZ01000016">
    <property type="protein sequence ID" value="SDX19013.1"/>
    <property type="molecule type" value="Genomic_DNA"/>
</dbReference>
<dbReference type="RefSeq" id="WP_093034613.1">
    <property type="nucleotide sequence ID" value="NZ_FNNZ01000016.1"/>
</dbReference>
<feature type="transmembrane region" description="Helical" evidence="7">
    <location>
        <begin position="40"/>
        <end position="61"/>
    </location>
</feature>
<dbReference type="InterPro" id="IPR037294">
    <property type="entry name" value="ABC_BtuC-like"/>
</dbReference>
<sequence length="286" mass="30260">MQDFLQALGQHAFLQTALLAGLLASLGCGVIGTFVVVKRIAFMAGGIAHSVLGGMGAALYFGFDPLLGALAAAVLSALLIGLVRLAWNAQEDTLIGALWAIGMAIGILFIAKTPGYTTDLMSFLFGNILLVPRRELWFMAGLDLVLLVTVMLFYRQLLAVTFDEEFARLRGVPVAFFYLLLLCLVAVTVVLLIQVVGLILVIALLTLPAAIAGHYVHSLGGMMLIATLLGGVFTSAGLALSYGPDLPAGPTMILLAGSVYVVSAVLSRFLARRRARRRRLLTATGG</sequence>
<dbReference type="GO" id="GO:0055085">
    <property type="term" value="P:transmembrane transport"/>
    <property type="evidence" value="ECO:0007669"/>
    <property type="project" value="InterPro"/>
</dbReference>
<keyword evidence="6" id="KW-0813">Transport</keyword>
<keyword evidence="3 6" id="KW-0812">Transmembrane</keyword>
<keyword evidence="9" id="KW-1185">Reference proteome</keyword>
<feature type="transmembrane region" description="Helical" evidence="7">
    <location>
        <begin position="66"/>
        <end position="87"/>
    </location>
</feature>
<keyword evidence="4 7" id="KW-1133">Transmembrane helix</keyword>
<feature type="transmembrane region" description="Helical" evidence="7">
    <location>
        <begin position="219"/>
        <end position="240"/>
    </location>
</feature>
<dbReference type="OrthoDB" id="9783937at2"/>
<evidence type="ECO:0000313" key="9">
    <source>
        <dbReference type="Proteomes" id="UP000198816"/>
    </source>
</evidence>
<dbReference type="SUPFAM" id="SSF81345">
    <property type="entry name" value="ABC transporter involved in vitamin B12 uptake, BtuC"/>
    <property type="match status" value="1"/>
</dbReference>
<dbReference type="AlphaFoldDB" id="A0A1H2ZNM9"/>
<feature type="transmembrane region" description="Helical" evidence="7">
    <location>
        <begin position="174"/>
        <end position="207"/>
    </location>
</feature>
<reference evidence="9" key="1">
    <citation type="submission" date="2016-10" db="EMBL/GenBank/DDBJ databases">
        <authorList>
            <person name="Varghese N."/>
            <person name="Submissions S."/>
        </authorList>
    </citation>
    <scope>NUCLEOTIDE SEQUENCE [LARGE SCALE GENOMIC DNA]</scope>
    <source>
        <strain evidence="9">DSM 217</strain>
    </source>
</reference>
<dbReference type="Proteomes" id="UP000198816">
    <property type="component" value="Unassembled WGS sequence"/>
</dbReference>